<dbReference type="RefSeq" id="WP_207690326.1">
    <property type="nucleotide sequence ID" value="NZ_CP061799.1"/>
</dbReference>
<dbReference type="PROSITE" id="PS51257">
    <property type="entry name" value="PROKAR_LIPOPROTEIN"/>
    <property type="match status" value="1"/>
</dbReference>
<protein>
    <submittedName>
        <fullName evidence="3">Uncharacterized protein</fullName>
    </submittedName>
</protein>
<evidence type="ECO:0000256" key="1">
    <source>
        <dbReference type="SAM" id="MobiDB-lite"/>
    </source>
</evidence>
<keyword evidence="2" id="KW-0732">Signal</keyword>
<feature type="chain" id="PRO_5036879823" evidence="2">
    <location>
        <begin position="22"/>
        <end position="119"/>
    </location>
</feature>
<proteinExistence type="predicted"/>
<reference evidence="3" key="1">
    <citation type="journal article" date="2021" name="Microb. Physiol.">
        <title>Proteogenomic Insights into the Physiology of Marine, Sulfate-Reducing, Filamentous Desulfonema limicola and Desulfonema magnum.</title>
        <authorList>
            <person name="Schnaars V."/>
            <person name="Wohlbrand L."/>
            <person name="Scheve S."/>
            <person name="Hinrichs C."/>
            <person name="Reinhardt R."/>
            <person name="Rabus R."/>
        </authorList>
    </citation>
    <scope>NUCLEOTIDE SEQUENCE</scope>
    <source>
        <strain evidence="3">5ac10</strain>
    </source>
</reference>
<name>A0A975B473_9BACT</name>
<dbReference type="AlphaFoldDB" id="A0A975B473"/>
<evidence type="ECO:0000313" key="4">
    <source>
        <dbReference type="Proteomes" id="UP000663720"/>
    </source>
</evidence>
<accession>A0A975B473</accession>
<keyword evidence="4" id="KW-1185">Reference proteome</keyword>
<feature type="region of interest" description="Disordered" evidence="1">
    <location>
        <begin position="48"/>
        <end position="67"/>
    </location>
</feature>
<feature type="compositionally biased region" description="Polar residues" evidence="1">
    <location>
        <begin position="53"/>
        <end position="63"/>
    </location>
</feature>
<dbReference type="Proteomes" id="UP000663720">
    <property type="component" value="Chromosome"/>
</dbReference>
<sequence>MNKRFIICALILWFIACAASAETLSQKVERKYGVKTIEDFKKLTNPGHLLNGKPQNIPEQTEPNAKALKKQTQEKIKALNPETGKMMNQAVKAQKAALNLWGQQNKDKPILDALKIKKP</sequence>
<dbReference type="EMBL" id="CP061799">
    <property type="protein sequence ID" value="QTA78473.1"/>
    <property type="molecule type" value="Genomic_DNA"/>
</dbReference>
<organism evidence="3 4">
    <name type="scientific">Desulfonema limicola</name>
    <dbReference type="NCBI Taxonomy" id="45656"/>
    <lineage>
        <taxon>Bacteria</taxon>
        <taxon>Pseudomonadati</taxon>
        <taxon>Thermodesulfobacteriota</taxon>
        <taxon>Desulfobacteria</taxon>
        <taxon>Desulfobacterales</taxon>
        <taxon>Desulfococcaceae</taxon>
        <taxon>Desulfonema</taxon>
    </lineage>
</organism>
<gene>
    <name evidence="3" type="ORF">dnl_06950</name>
</gene>
<feature type="signal peptide" evidence="2">
    <location>
        <begin position="1"/>
        <end position="21"/>
    </location>
</feature>
<dbReference type="KEGG" id="dli:dnl_06950"/>
<evidence type="ECO:0000256" key="2">
    <source>
        <dbReference type="SAM" id="SignalP"/>
    </source>
</evidence>
<evidence type="ECO:0000313" key="3">
    <source>
        <dbReference type="EMBL" id="QTA78473.1"/>
    </source>
</evidence>